<proteinExistence type="predicted"/>
<keyword evidence="1" id="KW-0812">Transmembrane</keyword>
<evidence type="ECO:0000259" key="2">
    <source>
        <dbReference type="SMART" id="SM00014"/>
    </source>
</evidence>
<evidence type="ECO:0000313" key="3">
    <source>
        <dbReference type="EMBL" id="EKN70261.1"/>
    </source>
</evidence>
<dbReference type="GO" id="GO:0050380">
    <property type="term" value="F:undecaprenyl-diphosphatase activity"/>
    <property type="evidence" value="ECO:0007669"/>
    <property type="project" value="InterPro"/>
</dbReference>
<feature type="transmembrane region" description="Helical" evidence="1">
    <location>
        <begin position="126"/>
        <end position="143"/>
    </location>
</feature>
<dbReference type="InterPro" id="IPR033879">
    <property type="entry name" value="UPP_Pase"/>
</dbReference>
<dbReference type="InterPro" id="IPR036938">
    <property type="entry name" value="PAP2/HPO_sf"/>
</dbReference>
<dbReference type="PATRIC" id="fig|1117379.3.peg.1302"/>
<dbReference type="STRING" id="1117379.BABA_06231"/>
<name>K6EA46_9BACI</name>
<dbReference type="Pfam" id="PF01569">
    <property type="entry name" value="PAP2"/>
    <property type="match status" value="1"/>
</dbReference>
<dbReference type="CDD" id="cd03385">
    <property type="entry name" value="PAP2_BcrC_like"/>
    <property type="match status" value="1"/>
</dbReference>
<feature type="domain" description="Phosphatidic acid phosphatase type 2/haloperoxidase" evidence="2">
    <location>
        <begin position="58"/>
        <end position="166"/>
    </location>
</feature>
<dbReference type="Proteomes" id="UP000006316">
    <property type="component" value="Unassembled WGS sequence"/>
</dbReference>
<comment type="caution">
    <text evidence="3">The sequence shown here is derived from an EMBL/GenBank/DDBJ whole genome shotgun (WGS) entry which is preliminary data.</text>
</comment>
<sequence length="202" mass="22540">MNYTFFKIFNDLAGQHQWLDSLMIFIANQSPFIIAGALLIVWLRESIFGKGHYQQTTVILTAVTFLLTLIANSVIHLFYWHARPFVTHRVHQLIAHSATESSFVSDHALLAFSVAIVLLQRMKRLGYAAFAFAILTGASRIFVGVHYPADIIGSVFIASAVGWLVVNQEARLRPITAFIISTSEKVIALTPAGKRISRDINK</sequence>
<feature type="transmembrane region" description="Helical" evidence="1">
    <location>
        <begin position="149"/>
        <end position="166"/>
    </location>
</feature>
<keyword evidence="1" id="KW-0472">Membrane</keyword>
<evidence type="ECO:0000313" key="4">
    <source>
        <dbReference type="Proteomes" id="UP000006316"/>
    </source>
</evidence>
<dbReference type="EMBL" id="AJLS01000041">
    <property type="protein sequence ID" value="EKN70261.1"/>
    <property type="molecule type" value="Genomic_DNA"/>
</dbReference>
<dbReference type="AlphaFoldDB" id="K6EA46"/>
<reference evidence="3 4" key="1">
    <citation type="journal article" date="2012" name="Front. Microbiol.">
        <title>Redundancy and modularity in membrane-associated dissimilatory nitrate reduction in Bacillus.</title>
        <authorList>
            <person name="Heylen K."/>
            <person name="Keltjens J."/>
        </authorList>
    </citation>
    <scope>NUCLEOTIDE SEQUENCE [LARGE SCALE GENOMIC DNA]</scope>
    <source>
        <strain evidence="4">LMG 21833T</strain>
    </source>
</reference>
<keyword evidence="4" id="KW-1185">Reference proteome</keyword>
<dbReference type="GO" id="GO:0005886">
    <property type="term" value="C:plasma membrane"/>
    <property type="evidence" value="ECO:0007669"/>
    <property type="project" value="InterPro"/>
</dbReference>
<organism evidence="3 4">
    <name type="scientific">Neobacillus bataviensis LMG 21833</name>
    <dbReference type="NCBI Taxonomy" id="1117379"/>
    <lineage>
        <taxon>Bacteria</taxon>
        <taxon>Bacillati</taxon>
        <taxon>Bacillota</taxon>
        <taxon>Bacilli</taxon>
        <taxon>Bacillales</taxon>
        <taxon>Bacillaceae</taxon>
        <taxon>Neobacillus</taxon>
    </lineage>
</organism>
<feature type="transmembrane region" description="Helical" evidence="1">
    <location>
        <begin position="22"/>
        <end position="44"/>
    </location>
</feature>
<dbReference type="Gene3D" id="1.20.144.10">
    <property type="entry name" value="Phosphatidic acid phosphatase type 2/haloperoxidase"/>
    <property type="match status" value="1"/>
</dbReference>
<keyword evidence="1" id="KW-1133">Transmembrane helix</keyword>
<dbReference type="PANTHER" id="PTHR14969:SF58">
    <property type="entry name" value="UNDECAPRENYL-DIPHOSPHATASE BCRC"/>
    <property type="match status" value="1"/>
</dbReference>
<gene>
    <name evidence="3" type="ORF">BABA_06231</name>
</gene>
<dbReference type="InterPro" id="IPR000326">
    <property type="entry name" value="PAP2/HPO"/>
</dbReference>
<evidence type="ECO:0000256" key="1">
    <source>
        <dbReference type="SAM" id="Phobius"/>
    </source>
</evidence>
<accession>K6EA46</accession>
<dbReference type="SMART" id="SM00014">
    <property type="entry name" value="acidPPc"/>
    <property type="match status" value="1"/>
</dbReference>
<dbReference type="eggNOG" id="COG0671">
    <property type="taxonomic scope" value="Bacteria"/>
</dbReference>
<feature type="transmembrane region" description="Helical" evidence="1">
    <location>
        <begin position="56"/>
        <end position="82"/>
    </location>
</feature>
<dbReference type="SUPFAM" id="SSF48317">
    <property type="entry name" value="Acid phosphatase/Vanadium-dependent haloperoxidase"/>
    <property type="match status" value="1"/>
</dbReference>
<dbReference type="PANTHER" id="PTHR14969">
    <property type="entry name" value="SPHINGOSINE-1-PHOSPHATE PHOSPHOHYDROLASE"/>
    <property type="match status" value="1"/>
</dbReference>
<protein>
    <submittedName>
        <fullName evidence="3">Pap2 superfamily protein</fullName>
    </submittedName>
</protein>